<dbReference type="Proteomes" id="UP000245119">
    <property type="component" value="Linkage Group LG9"/>
</dbReference>
<gene>
    <name evidence="1" type="ORF">C0Q70_14904</name>
</gene>
<organism evidence="1 2">
    <name type="scientific">Pomacea canaliculata</name>
    <name type="common">Golden apple snail</name>
    <dbReference type="NCBI Taxonomy" id="400727"/>
    <lineage>
        <taxon>Eukaryota</taxon>
        <taxon>Metazoa</taxon>
        <taxon>Spiralia</taxon>
        <taxon>Lophotrochozoa</taxon>
        <taxon>Mollusca</taxon>
        <taxon>Gastropoda</taxon>
        <taxon>Caenogastropoda</taxon>
        <taxon>Architaenioglossa</taxon>
        <taxon>Ampullarioidea</taxon>
        <taxon>Ampullariidae</taxon>
        <taxon>Pomacea</taxon>
    </lineage>
</organism>
<accession>A0A2T7NTD1</accession>
<dbReference type="Gene3D" id="3.40.50.300">
    <property type="entry name" value="P-loop containing nucleotide triphosphate hydrolases"/>
    <property type="match status" value="1"/>
</dbReference>
<reference evidence="1 2" key="1">
    <citation type="submission" date="2018-04" db="EMBL/GenBank/DDBJ databases">
        <title>The genome of golden apple snail Pomacea canaliculata provides insight into stress tolerance and invasive adaptation.</title>
        <authorList>
            <person name="Liu C."/>
            <person name="Liu B."/>
            <person name="Ren Y."/>
            <person name="Zhang Y."/>
            <person name="Wang H."/>
            <person name="Li S."/>
            <person name="Jiang F."/>
            <person name="Yin L."/>
            <person name="Zhang G."/>
            <person name="Qian W."/>
            <person name="Fan W."/>
        </authorList>
    </citation>
    <scope>NUCLEOTIDE SEQUENCE [LARGE SCALE GENOMIC DNA]</scope>
    <source>
        <strain evidence="1">SZHN2017</strain>
        <tissue evidence="1">Muscle</tissue>
    </source>
</reference>
<dbReference type="SUPFAM" id="SSF52540">
    <property type="entry name" value="P-loop containing nucleoside triphosphate hydrolases"/>
    <property type="match status" value="1"/>
</dbReference>
<proteinExistence type="predicted"/>
<protein>
    <submittedName>
        <fullName evidence="1">Uncharacterized protein</fullName>
    </submittedName>
</protein>
<dbReference type="AlphaFoldDB" id="A0A2T7NTD1"/>
<name>A0A2T7NTD1_POMCA</name>
<dbReference type="OrthoDB" id="6052143at2759"/>
<dbReference type="EMBL" id="PZQS01000009">
    <property type="protein sequence ID" value="PVD24422.1"/>
    <property type="molecule type" value="Genomic_DNA"/>
</dbReference>
<sequence length="534" mass="60009">MCLCEEEIQETDLSLQMDRMRQWWDRRMPASSDYCLKESLYDNLLARFCGPATTVFVRCITRPRLEIRTLGQVVSELGERLACLVLTYRQLELLSSRDPLVLLTGPPGTGKTVVLTLRGLQWLQEGHTVHVVSTRPESFSISKLIFQQLQRSCQEASTTATTRVMLHDLDFRRKSDREAVVKTLEGKAENDHLYIISDEYGGNESDMASCYQFFLKELHKRVPHLHFWAAVLRRASRSKVLKVGKLTEPLRSSPVVQREVQRGFRNLRDVYPYSREGVPSPWDGPEVIRLRHEGKSHQGRWPTECRQCGRDIGEKLRELGVGAKEAWPTSAVPNMVTQGPRPHSSTASTMHPVNENIDHLAADATNTSSTAVKDLEAPTTPRLATTATPTTPETPAKVKVVRRPEPLNFRDVFVLTNTSDLQDDPESGHVNDVVVGMREAGMEVRVVRSKTKDPDGWKRDVEDTATAVTDMVTFSHMGDVSGLERKVVVWLPGLPEGVEDEASVRKQEDMGCLYAVSRCSVQAIMVDVLPETPT</sequence>
<evidence type="ECO:0000313" key="1">
    <source>
        <dbReference type="EMBL" id="PVD24422.1"/>
    </source>
</evidence>
<keyword evidence="2" id="KW-1185">Reference proteome</keyword>
<evidence type="ECO:0000313" key="2">
    <source>
        <dbReference type="Proteomes" id="UP000245119"/>
    </source>
</evidence>
<comment type="caution">
    <text evidence="1">The sequence shown here is derived from an EMBL/GenBank/DDBJ whole genome shotgun (WGS) entry which is preliminary data.</text>
</comment>
<dbReference type="InterPro" id="IPR027417">
    <property type="entry name" value="P-loop_NTPase"/>
</dbReference>